<dbReference type="InterPro" id="IPR043129">
    <property type="entry name" value="ATPase_NBD"/>
</dbReference>
<dbReference type="EC" id="2.3.1.234" evidence="2"/>
<dbReference type="InterPro" id="IPR000905">
    <property type="entry name" value="Gcp-like_dom"/>
</dbReference>
<dbReference type="NCBIfam" id="TIGR03725">
    <property type="entry name" value="T6A_YeaZ"/>
    <property type="match status" value="1"/>
</dbReference>
<keyword evidence="2" id="KW-0012">Acyltransferase</keyword>
<dbReference type="InterPro" id="IPR022496">
    <property type="entry name" value="T6A_TsaB"/>
</dbReference>
<dbReference type="SUPFAM" id="SSF53067">
    <property type="entry name" value="Actin-like ATPase domain"/>
    <property type="match status" value="2"/>
</dbReference>
<name>A0ABW4CGD0_9LACO</name>
<dbReference type="Gene3D" id="3.30.420.40">
    <property type="match status" value="2"/>
</dbReference>
<dbReference type="RefSeq" id="WP_203627300.1">
    <property type="nucleotide sequence ID" value="NZ_BOLQ01000012.1"/>
</dbReference>
<accession>A0ABW4CGD0</accession>
<gene>
    <name evidence="2" type="primary">tsaB</name>
    <name evidence="2" type="ORF">ACFQ4P_01935</name>
</gene>
<dbReference type="PANTHER" id="PTHR11735:SF11">
    <property type="entry name" value="TRNA THREONYLCARBAMOYLADENOSINE BIOSYNTHESIS PROTEIN TSAB"/>
    <property type="match status" value="1"/>
</dbReference>
<organism evidence="2 3">
    <name type="scientific">Lacticaseibacillus mingshuiensis</name>
    <dbReference type="NCBI Taxonomy" id="2799574"/>
    <lineage>
        <taxon>Bacteria</taxon>
        <taxon>Bacillati</taxon>
        <taxon>Bacillota</taxon>
        <taxon>Bacilli</taxon>
        <taxon>Lactobacillales</taxon>
        <taxon>Lactobacillaceae</taxon>
        <taxon>Lacticaseibacillus</taxon>
    </lineage>
</organism>
<evidence type="ECO:0000259" key="1">
    <source>
        <dbReference type="Pfam" id="PF00814"/>
    </source>
</evidence>
<dbReference type="CDD" id="cd24032">
    <property type="entry name" value="ASKHA_NBD_TsaB"/>
    <property type="match status" value="1"/>
</dbReference>
<dbReference type="GO" id="GO:0061711">
    <property type="term" value="F:tRNA N(6)-L-threonylcarbamoyladenine synthase activity"/>
    <property type="evidence" value="ECO:0007669"/>
    <property type="project" value="UniProtKB-EC"/>
</dbReference>
<protein>
    <submittedName>
        <fullName evidence="2">tRNA (Adenosine(37)-N6)-threonylcarbamoyltransferase complex dimerization subunit type 1 TsaB</fullName>
        <ecNumber evidence="2">2.3.1.234</ecNumber>
    </submittedName>
</protein>
<proteinExistence type="predicted"/>
<dbReference type="EMBL" id="JBHTOC010000002">
    <property type="protein sequence ID" value="MFD1429008.1"/>
    <property type="molecule type" value="Genomic_DNA"/>
</dbReference>
<reference evidence="3" key="1">
    <citation type="journal article" date="2019" name="Int. J. Syst. Evol. Microbiol.">
        <title>The Global Catalogue of Microorganisms (GCM) 10K type strain sequencing project: providing services to taxonomists for standard genome sequencing and annotation.</title>
        <authorList>
            <consortium name="The Broad Institute Genomics Platform"/>
            <consortium name="The Broad Institute Genome Sequencing Center for Infectious Disease"/>
            <person name="Wu L."/>
            <person name="Ma J."/>
        </authorList>
    </citation>
    <scope>NUCLEOTIDE SEQUENCE [LARGE SCALE GENOMIC DNA]</scope>
    <source>
        <strain evidence="3">CCM 8980</strain>
    </source>
</reference>
<dbReference type="Proteomes" id="UP001597196">
    <property type="component" value="Unassembled WGS sequence"/>
</dbReference>
<evidence type="ECO:0000313" key="3">
    <source>
        <dbReference type="Proteomes" id="UP001597196"/>
    </source>
</evidence>
<evidence type="ECO:0000313" key="2">
    <source>
        <dbReference type="EMBL" id="MFD1429008.1"/>
    </source>
</evidence>
<dbReference type="Pfam" id="PF00814">
    <property type="entry name" value="TsaD"/>
    <property type="match status" value="1"/>
</dbReference>
<feature type="domain" description="Gcp-like" evidence="1">
    <location>
        <begin position="33"/>
        <end position="227"/>
    </location>
</feature>
<keyword evidence="2" id="KW-0808">Transferase</keyword>
<keyword evidence="3" id="KW-1185">Reference proteome</keyword>
<dbReference type="PANTHER" id="PTHR11735">
    <property type="entry name" value="TRNA N6-ADENOSINE THREONYLCARBAMOYLTRANSFERASE"/>
    <property type="match status" value="1"/>
</dbReference>
<comment type="caution">
    <text evidence="2">The sequence shown here is derived from an EMBL/GenBank/DDBJ whole genome shotgun (WGS) entry which is preliminary data.</text>
</comment>
<sequence>MKLLALDTSEQAMSVAVMEDATLLAETTLNRRMKDHSEQLLPTIESLLAASGLGADDIDRFVVAAGPGSYTGLRIAVTTAKTFASTLHKELVGVSSLAALAAGERHTSELIVALMDARRGNVFAGGYQWTDDGRLKTVIADRHLALTEVLAQIAALGQPTVFTGPDALSMRETIVEQLGSLARFADPVSALPRASRLGALGRIAAPVADIDAFVPRYLRLTEAETTWLKTHQEAGHEPYVEKV</sequence>